<name>C7LQJ9_DESBD</name>
<gene>
    <name evidence="1" type="ordered locus">Dbac_3433</name>
</gene>
<evidence type="ECO:0000313" key="2">
    <source>
        <dbReference type="Proteomes" id="UP000002216"/>
    </source>
</evidence>
<dbReference type="Proteomes" id="UP000002216">
    <property type="component" value="Chromosome"/>
</dbReference>
<dbReference type="STRING" id="525897.Dbac_3433"/>
<reference evidence="1 2" key="1">
    <citation type="journal article" date="2009" name="Stand. Genomic Sci.">
        <title>Complete genome sequence of Desulfomicrobium baculatum type strain (X).</title>
        <authorList>
            <person name="Copeland A."/>
            <person name="Spring S."/>
            <person name="Goker M."/>
            <person name="Schneider S."/>
            <person name="Lapidus A."/>
            <person name="Del Rio T.G."/>
            <person name="Tice H."/>
            <person name="Cheng J.F."/>
            <person name="Chen F."/>
            <person name="Nolan M."/>
            <person name="Bruce D."/>
            <person name="Goodwin L."/>
            <person name="Pitluck S."/>
            <person name="Ivanova N."/>
            <person name="Mavrommatis K."/>
            <person name="Ovchinnikova G."/>
            <person name="Pati A."/>
            <person name="Chen A."/>
            <person name="Palaniappan K."/>
            <person name="Land M."/>
            <person name="Hauser L."/>
            <person name="Chang Y.J."/>
            <person name="Jeffries C.C."/>
            <person name="Meincke L."/>
            <person name="Sims D."/>
            <person name="Brettin T."/>
            <person name="Detter J.C."/>
            <person name="Han C."/>
            <person name="Chain P."/>
            <person name="Bristow J."/>
            <person name="Eisen J.A."/>
            <person name="Markowitz V."/>
            <person name="Hugenholtz P."/>
            <person name="Kyrpides N.C."/>
            <person name="Klenk H.P."/>
            <person name="Lucas S."/>
        </authorList>
    </citation>
    <scope>NUCLEOTIDE SEQUENCE [LARGE SCALE GENOMIC DNA]</scope>
    <source>
        <strain evidence="2">DSM 4028 / VKM B-1378 / X</strain>
    </source>
</reference>
<dbReference type="OrthoDB" id="5471934at2"/>
<accession>C7LQJ9</accession>
<dbReference type="RefSeq" id="WP_015775592.1">
    <property type="nucleotide sequence ID" value="NC_013173.1"/>
</dbReference>
<protein>
    <recommendedName>
        <fullName evidence="3">Type 4 fimbrial biogenesis protein PilX N-terminal domain-containing protein</fullName>
    </recommendedName>
</protein>
<organism evidence="1 2">
    <name type="scientific">Desulfomicrobium baculatum (strain DSM 4028 / VKM B-1378 / X)</name>
    <name type="common">Desulfovibrio baculatus</name>
    <dbReference type="NCBI Taxonomy" id="525897"/>
    <lineage>
        <taxon>Bacteria</taxon>
        <taxon>Pseudomonadati</taxon>
        <taxon>Thermodesulfobacteriota</taxon>
        <taxon>Desulfovibrionia</taxon>
        <taxon>Desulfovibrionales</taxon>
        <taxon>Desulfomicrobiaceae</taxon>
        <taxon>Desulfomicrobium</taxon>
    </lineage>
</organism>
<dbReference type="HOGENOM" id="CLU_1624453_0_0_7"/>
<dbReference type="AlphaFoldDB" id="C7LQJ9"/>
<evidence type="ECO:0000313" key="1">
    <source>
        <dbReference type="EMBL" id="ACU91505.1"/>
    </source>
</evidence>
<sequence length="163" mass="17136">MVFIVAIITLALLGIMGLAASDTAHLNILMAANGQDGKATFFLADSGANAGHEYLESAIASVNSTFYSNGTNASDWEDSRDFNPEDFPVTWHRHGAGATHVRVGFIETGLMPGNALQGGSGYGSMGGGAASGGSYNSYLIRSHRQGTRNCVAEVDLGWRHVNQ</sequence>
<keyword evidence="2" id="KW-1185">Reference proteome</keyword>
<dbReference type="KEGG" id="dba:Dbac_3433"/>
<dbReference type="EMBL" id="CP001629">
    <property type="protein sequence ID" value="ACU91505.1"/>
    <property type="molecule type" value="Genomic_DNA"/>
</dbReference>
<evidence type="ECO:0008006" key="3">
    <source>
        <dbReference type="Google" id="ProtNLM"/>
    </source>
</evidence>
<proteinExistence type="predicted"/>